<dbReference type="GO" id="GO:0031930">
    <property type="term" value="P:mitochondria-nucleus signaling pathway"/>
    <property type="evidence" value="ECO:0007669"/>
    <property type="project" value="TreeGrafter"/>
</dbReference>
<feature type="compositionally biased region" description="Polar residues" evidence="1">
    <location>
        <begin position="1"/>
        <end position="12"/>
    </location>
</feature>
<reference evidence="4 5" key="1">
    <citation type="submission" date="2017-01" db="EMBL/GenBank/DDBJ databases">
        <title>The recent genome duplication of the halophilic yeast Hortaea werneckii: insights from long-read sequencing.</title>
        <authorList>
            <person name="Sinha S."/>
            <person name="Flibotte S."/>
            <person name="Neira M."/>
            <person name="Lenassi M."/>
            <person name="Gostincar C."/>
            <person name="Stajich J.E."/>
            <person name="Nislow C.E."/>
        </authorList>
    </citation>
    <scope>NUCLEOTIDE SEQUENCE [LARGE SCALE GENOMIC DNA]</scope>
    <source>
        <strain evidence="4 5">EXF-2000</strain>
    </source>
</reference>
<feature type="region of interest" description="Disordered" evidence="1">
    <location>
        <begin position="118"/>
        <end position="548"/>
    </location>
</feature>
<keyword evidence="5" id="KW-1185">Reference proteome</keyword>
<evidence type="ECO:0000256" key="1">
    <source>
        <dbReference type="SAM" id="MobiDB-lite"/>
    </source>
</evidence>
<dbReference type="Proteomes" id="UP000194280">
    <property type="component" value="Unassembled WGS sequence"/>
</dbReference>
<evidence type="ECO:0000313" key="5">
    <source>
        <dbReference type="Proteomes" id="UP000194280"/>
    </source>
</evidence>
<dbReference type="GO" id="GO:0005737">
    <property type="term" value="C:cytoplasm"/>
    <property type="evidence" value="ECO:0007669"/>
    <property type="project" value="TreeGrafter"/>
</dbReference>
<feature type="compositionally biased region" description="Polar residues" evidence="1">
    <location>
        <begin position="509"/>
        <end position="548"/>
    </location>
</feature>
<dbReference type="InParanoid" id="A0A1Z5TGI4"/>
<evidence type="ECO:0000259" key="2">
    <source>
        <dbReference type="Pfam" id="PF08550"/>
    </source>
</evidence>
<dbReference type="Pfam" id="PF08550">
    <property type="entry name" value="GATA_AreA"/>
    <property type="match status" value="1"/>
</dbReference>
<feature type="compositionally biased region" description="Polar residues" evidence="1">
    <location>
        <begin position="220"/>
        <end position="233"/>
    </location>
</feature>
<feature type="compositionally biased region" description="Acidic residues" evidence="1">
    <location>
        <begin position="132"/>
        <end position="151"/>
    </location>
</feature>
<dbReference type="Pfam" id="PF11702">
    <property type="entry name" value="DUF3295"/>
    <property type="match status" value="1"/>
</dbReference>
<dbReference type="VEuPathDB" id="FungiDB:BTJ68_06086"/>
<dbReference type="GO" id="GO:0006808">
    <property type="term" value="P:regulation of nitrogen utilization"/>
    <property type="evidence" value="ECO:0007669"/>
    <property type="project" value="TreeGrafter"/>
</dbReference>
<evidence type="ECO:0000313" key="4">
    <source>
        <dbReference type="EMBL" id="OTA35109.1"/>
    </source>
</evidence>
<feature type="domain" description="DUF3295" evidence="3">
    <location>
        <begin position="121"/>
        <end position="625"/>
    </location>
</feature>
<feature type="compositionally biased region" description="Basic and acidic residues" evidence="1">
    <location>
        <begin position="380"/>
        <end position="400"/>
    </location>
</feature>
<dbReference type="AlphaFoldDB" id="A0A1Z5TGI4"/>
<feature type="compositionally biased region" description="Basic and acidic residues" evidence="1">
    <location>
        <begin position="234"/>
        <end position="246"/>
    </location>
</feature>
<feature type="compositionally biased region" description="Polar residues" evidence="1">
    <location>
        <begin position="455"/>
        <end position="465"/>
    </location>
</feature>
<dbReference type="InterPro" id="IPR053043">
    <property type="entry name" value="Ras-cAMP_regulatory"/>
</dbReference>
<dbReference type="InterPro" id="IPR013860">
    <property type="entry name" value="AreA_GATA"/>
</dbReference>
<feature type="compositionally biased region" description="Low complexity" evidence="1">
    <location>
        <begin position="493"/>
        <end position="508"/>
    </location>
</feature>
<comment type="caution">
    <text evidence="4">The sequence shown here is derived from an EMBL/GenBank/DDBJ whole genome shotgun (WGS) entry which is preliminary data.</text>
</comment>
<feature type="compositionally biased region" description="Acidic residues" evidence="1">
    <location>
        <begin position="408"/>
        <end position="435"/>
    </location>
</feature>
<dbReference type="STRING" id="1157616.A0A1Z5TGI4"/>
<dbReference type="GO" id="GO:0000122">
    <property type="term" value="P:negative regulation of transcription by RNA polymerase II"/>
    <property type="evidence" value="ECO:0007669"/>
    <property type="project" value="TreeGrafter"/>
</dbReference>
<sequence length="625" mass="69239">MRNTVESSSPHPFSQPAPTPSTLARHSHPTMPFRPEHSLLRVEVPALHTIDTTSVENLFGMWSLFSKTSHAMEDGKRLENLSWRLWNRETFCCTPDQQPRAALSPPCSWVKPQAATTDIPVPELSSSLDSAATEELDDDDDEEEEDDDDETSSVPVPPVSRARPELRRHDSSSSNSRGREKHITPVDLEKIFSSIKESRPLAPIEMAMPHTPARFESDLPSASASQTLPQLQYHTDDENEPLRDVDPTTPQPSDSHATLESATSTVGTSDTNDTHPSQVQTVGSESSTNTEMSTHSKEPGTHSVVRGFVPGGAPSSYRSQTHLAAQPTPILRNSLQNPRAPPKKKSAMFQIGTSSGEDESSFEKHMSYKSSISQNLTKGHRGDGLDGNRKQTSFKDEVAVARDSPVFESDDEDEEVSESAIEDDDDSSDWEDSDEQSGPSSVNEREMFQRVDSRPNLTSRRSLLTTMMHEPDRAKAMANAATRSTPALRRSRTSTPSGPSAPGSPQPTIQEPPQQNQDATRSNPKPIIMTTSNTHPPQQPALSPRTTRRNMLSTELTESLRKNLLWERQHRSNGNLNALKRRHTTQDMTKLKQHPEPVAMSQQPASSFNNDFFDAGLQEYHAKGW</sequence>
<dbReference type="OrthoDB" id="5054775at2759"/>
<dbReference type="PANTHER" id="PTHR28014">
    <property type="entry name" value="NEGATIVE REGULATOR OF RAS-CAMP PATHWAY"/>
    <property type="match status" value="1"/>
</dbReference>
<feature type="compositionally biased region" description="Basic and acidic residues" evidence="1">
    <location>
        <begin position="443"/>
        <end position="453"/>
    </location>
</feature>
<gene>
    <name evidence="4" type="ORF">BTJ68_06086</name>
</gene>
<dbReference type="InterPro" id="IPR021711">
    <property type="entry name" value="DUF3295"/>
</dbReference>
<proteinExistence type="predicted"/>
<feature type="compositionally biased region" description="Polar residues" evidence="1">
    <location>
        <begin position="368"/>
        <end position="377"/>
    </location>
</feature>
<feature type="compositionally biased region" description="Polar residues" evidence="1">
    <location>
        <begin position="251"/>
        <end position="293"/>
    </location>
</feature>
<organism evidence="4 5">
    <name type="scientific">Hortaea werneckii EXF-2000</name>
    <dbReference type="NCBI Taxonomy" id="1157616"/>
    <lineage>
        <taxon>Eukaryota</taxon>
        <taxon>Fungi</taxon>
        <taxon>Dikarya</taxon>
        <taxon>Ascomycota</taxon>
        <taxon>Pezizomycotina</taxon>
        <taxon>Dothideomycetes</taxon>
        <taxon>Dothideomycetidae</taxon>
        <taxon>Mycosphaerellales</taxon>
        <taxon>Teratosphaeriaceae</taxon>
        <taxon>Hortaea</taxon>
    </lineage>
</organism>
<feature type="domain" description="Nitrogen regulatory protein areA GATA-like" evidence="2">
    <location>
        <begin position="61"/>
        <end position="88"/>
    </location>
</feature>
<feature type="compositionally biased region" description="Basic and acidic residues" evidence="1">
    <location>
        <begin position="162"/>
        <end position="190"/>
    </location>
</feature>
<dbReference type="EMBL" id="MUNK01000049">
    <property type="protein sequence ID" value="OTA35109.1"/>
    <property type="molecule type" value="Genomic_DNA"/>
</dbReference>
<protein>
    <submittedName>
        <fullName evidence="4">Uncharacterized protein</fullName>
    </submittedName>
</protein>
<feature type="region of interest" description="Disordered" evidence="1">
    <location>
        <begin position="1"/>
        <end position="32"/>
    </location>
</feature>
<name>A0A1Z5TGI4_HORWE</name>
<dbReference type="PANTHER" id="PTHR28014:SF1">
    <property type="entry name" value="NEGATIVE REGULATOR OF RAS-CAMP PATHWAY"/>
    <property type="match status" value="1"/>
</dbReference>
<accession>A0A1Z5TGI4</accession>
<evidence type="ECO:0000259" key="3">
    <source>
        <dbReference type="Pfam" id="PF11702"/>
    </source>
</evidence>